<sequence>MKNYQPFITSTRQDSANDQALSSALSAIEADRGRIVQCSPVRRLQQKTQVFPLDVKASVRSRLTHSLEVKETGRQLALLVLAKLSPSAQEDGADKQAFVSLVEMACLLHDVGNPPFGHFGEVVLIDWLRSHLPALFKKAVGKGSRQWPMLLADLQQFEGNAQSLRLLHSLQDLNLTLSQLAALQKYVRGAYQAPSVSKNKGAWRQKPGHYFSERPLVQQIRQHFPSTTHGRYPLTFLMEAADDMAYGVADLEDAVDRGVLTLVELEQAILREGNDYLQHNFRQANAQQAGFFSRFRQQLNDDLLLLVSEQYLLHHSAILDGSHGQPLLVVEQPAAQALQWLKDFAHQSVFKHREVEALELAGFAALKGILEVFAPLLALSGEEFTSLERRQDAQGLLLRRLYHRLPPRHLAAYKRDSQQAPWFEQASEREWYFRVRLLLDFVSGMTDTYVLEEYRLLCGFQR</sequence>
<gene>
    <name evidence="3" type="ORF">CBP12_08785</name>
</gene>
<dbReference type="InterPro" id="IPR006674">
    <property type="entry name" value="HD_domain"/>
</dbReference>
<dbReference type="NCBIfam" id="TIGR01353">
    <property type="entry name" value="dGTP_triPase"/>
    <property type="match status" value="1"/>
</dbReference>
<dbReference type="SMART" id="SM00471">
    <property type="entry name" value="HDc"/>
    <property type="match status" value="1"/>
</dbReference>
<dbReference type="InterPro" id="IPR026875">
    <property type="entry name" value="PHydrolase_assoc_dom"/>
</dbReference>
<accession>A0A1Y0CY33</accession>
<dbReference type="KEGG" id="ocm:CBP12_08785"/>
<dbReference type="EMBL" id="CP021376">
    <property type="protein sequence ID" value="ART80233.1"/>
    <property type="molecule type" value="Genomic_DNA"/>
</dbReference>
<dbReference type="PANTHER" id="PTHR11373:SF32">
    <property type="entry name" value="DEOXYGUANOSINETRIPHOSPHATE TRIPHOSPHOHYDROLASE"/>
    <property type="match status" value="1"/>
</dbReference>
<reference evidence="4" key="1">
    <citation type="submission" date="2017-05" db="EMBL/GenBank/DDBJ databases">
        <authorList>
            <person name="Sung H."/>
        </authorList>
    </citation>
    <scope>NUCLEOTIDE SEQUENCE [LARGE SCALE GENOMIC DNA]</scope>
    <source>
        <strain evidence="4">AMac2203</strain>
    </source>
</reference>
<protein>
    <submittedName>
        <fullName evidence="3">dGTPase</fullName>
    </submittedName>
</protein>
<dbReference type="AlphaFoldDB" id="A0A1Y0CY33"/>
<dbReference type="GO" id="GO:0006203">
    <property type="term" value="P:dGTP catabolic process"/>
    <property type="evidence" value="ECO:0007669"/>
    <property type="project" value="TreeGrafter"/>
</dbReference>
<organism evidence="3 4">
    <name type="scientific">Oceanisphaera avium</name>
    <dbReference type="NCBI Taxonomy" id="1903694"/>
    <lineage>
        <taxon>Bacteria</taxon>
        <taxon>Pseudomonadati</taxon>
        <taxon>Pseudomonadota</taxon>
        <taxon>Gammaproteobacteria</taxon>
        <taxon>Aeromonadales</taxon>
        <taxon>Aeromonadaceae</taxon>
        <taxon>Oceanisphaera</taxon>
    </lineage>
</organism>
<keyword evidence="4" id="KW-1185">Reference proteome</keyword>
<dbReference type="CDD" id="cd00077">
    <property type="entry name" value="HDc"/>
    <property type="match status" value="1"/>
</dbReference>
<dbReference type="PANTHER" id="PTHR11373">
    <property type="entry name" value="DEOXYNUCLEOSIDE TRIPHOSPHATE TRIPHOSPHOHYDROLASE"/>
    <property type="match status" value="1"/>
</dbReference>
<proteinExistence type="predicted"/>
<dbReference type="RefSeq" id="WP_086964098.1">
    <property type="nucleotide sequence ID" value="NZ_CP021376.1"/>
</dbReference>
<dbReference type="OrthoDB" id="9803619at2"/>
<dbReference type="InterPro" id="IPR050135">
    <property type="entry name" value="dGTPase-like"/>
</dbReference>
<name>A0A1Y0CY33_9GAMM</name>
<dbReference type="InterPro" id="IPR003607">
    <property type="entry name" value="HD/PDEase_dom"/>
</dbReference>
<dbReference type="PROSITE" id="PS51831">
    <property type="entry name" value="HD"/>
    <property type="match status" value="1"/>
</dbReference>
<dbReference type="InterPro" id="IPR006261">
    <property type="entry name" value="dGTPase"/>
</dbReference>
<feature type="domain" description="HD" evidence="2">
    <location>
        <begin position="62"/>
        <end position="247"/>
    </location>
</feature>
<evidence type="ECO:0000313" key="3">
    <source>
        <dbReference type="EMBL" id="ART80233.1"/>
    </source>
</evidence>
<evidence type="ECO:0000313" key="4">
    <source>
        <dbReference type="Proteomes" id="UP000243793"/>
    </source>
</evidence>
<dbReference type="Proteomes" id="UP000243793">
    <property type="component" value="Chromosome"/>
</dbReference>
<keyword evidence="1" id="KW-0378">Hydrolase</keyword>
<dbReference type="NCBIfam" id="NF003429">
    <property type="entry name" value="PRK04926.1"/>
    <property type="match status" value="1"/>
</dbReference>
<dbReference type="Gene3D" id="1.10.3550.10">
    <property type="entry name" value="eoxyguanosinetriphosphate triphosphohydrolase domain-like"/>
    <property type="match status" value="1"/>
</dbReference>
<dbReference type="SUPFAM" id="SSF109604">
    <property type="entry name" value="HD-domain/PDEase-like"/>
    <property type="match status" value="1"/>
</dbReference>
<evidence type="ECO:0000259" key="2">
    <source>
        <dbReference type="PROSITE" id="PS51831"/>
    </source>
</evidence>
<evidence type="ECO:0000256" key="1">
    <source>
        <dbReference type="ARBA" id="ARBA00022801"/>
    </source>
</evidence>
<dbReference type="InterPro" id="IPR027432">
    <property type="entry name" value="dGTP_triphosphohydrolase_C"/>
</dbReference>
<dbReference type="GO" id="GO:0008832">
    <property type="term" value="F:dGTPase activity"/>
    <property type="evidence" value="ECO:0007669"/>
    <property type="project" value="TreeGrafter"/>
</dbReference>
<dbReference type="Pfam" id="PF01966">
    <property type="entry name" value="HD"/>
    <property type="match status" value="1"/>
</dbReference>
<dbReference type="Gene3D" id="1.10.3210.10">
    <property type="entry name" value="Hypothetical protein af1432"/>
    <property type="match status" value="2"/>
</dbReference>
<dbReference type="Pfam" id="PF13286">
    <property type="entry name" value="HD_assoc"/>
    <property type="match status" value="1"/>
</dbReference>